<keyword evidence="9" id="KW-1185">Reference proteome</keyword>
<dbReference type="InterPro" id="IPR001611">
    <property type="entry name" value="Leu-rich_rpt"/>
</dbReference>
<dbReference type="SUPFAM" id="SSF52058">
    <property type="entry name" value="L domain-like"/>
    <property type="match status" value="2"/>
</dbReference>
<dbReference type="PRINTS" id="PR00019">
    <property type="entry name" value="LEURICHRPT"/>
</dbReference>
<keyword evidence="4" id="KW-0175">Coiled coil</keyword>
<evidence type="ECO:0000256" key="3">
    <source>
        <dbReference type="ARBA" id="ARBA00022737"/>
    </source>
</evidence>
<dbReference type="SMART" id="SM00369">
    <property type="entry name" value="LRR_TYP"/>
    <property type="match status" value="13"/>
</dbReference>
<evidence type="ECO:0000313" key="8">
    <source>
        <dbReference type="EMBL" id="KAK3789442.1"/>
    </source>
</evidence>
<gene>
    <name evidence="8" type="ORF">RRG08_035137</name>
</gene>
<dbReference type="Proteomes" id="UP001283361">
    <property type="component" value="Unassembled WGS sequence"/>
</dbReference>
<dbReference type="SMART" id="SM00365">
    <property type="entry name" value="LRR_SD22"/>
    <property type="match status" value="9"/>
</dbReference>
<feature type="compositionally biased region" description="Basic and acidic residues" evidence="5">
    <location>
        <begin position="933"/>
        <end position="944"/>
    </location>
</feature>
<evidence type="ECO:0000256" key="2">
    <source>
        <dbReference type="ARBA" id="ARBA00022729"/>
    </source>
</evidence>
<feature type="domain" description="LRRCT" evidence="7">
    <location>
        <begin position="614"/>
        <end position="672"/>
    </location>
</feature>
<feature type="compositionally biased region" description="Polar residues" evidence="5">
    <location>
        <begin position="1027"/>
        <end position="1044"/>
    </location>
</feature>
<dbReference type="InterPro" id="IPR032675">
    <property type="entry name" value="LRR_dom_sf"/>
</dbReference>
<evidence type="ECO:0000259" key="7">
    <source>
        <dbReference type="SMART" id="SM00082"/>
    </source>
</evidence>
<keyword evidence="6" id="KW-1133">Transmembrane helix</keyword>
<dbReference type="SMART" id="SM00082">
    <property type="entry name" value="LRRCT"/>
    <property type="match status" value="1"/>
</dbReference>
<evidence type="ECO:0000256" key="4">
    <source>
        <dbReference type="SAM" id="Coils"/>
    </source>
</evidence>
<sequence>MSMTMAACPPHCTCATRKEEDGGGEVINCSGKRLRALPATPRTAVNVDLSRNLLGPVMNSSFAHHMSSLTDLDLSHNGLDRLLACTLTGMLGLKRLSLRGNKLKEIPDSLFADSDQMEVLDLSDNQLTSLELNFLRHAPNLKTLDLSTNKLTTLELGARFQVPKDLEFLDLSFNNFQKIETGAFQIATHWNDGVKRTLKLRQCNLNTIHQDTLSKIPKLRVLDLSGNPGVPVGTWNETISELPTLEELSLADCEISNLFPIFNGINTVALKALNISNNSISQLRHRTFANDFTLEFLDMSYNDMTAITAGFKQLKNLEKLNVSHNVLSQFKGVNTEQMVKLHTLWLSNNKLSGEDSVDVSEFNLRELVLHDNLLTVAPLPANTSILERLDVHSNRITEIPQIDTARNLQYVDFSYNNLKALQAYLFKDAHFIKVAKFSHNELTSVNDNAFLPQSPLALDLSHNSLADLNTPHWIATQQLSLSGNHLSSFSPSLFYGMKGIHTLDISRNKLVSLHENLFQHLDTLVHLDASFNQLGGTNKDGAQEITYWTRLFRNLASLRTLHLGHNNISKLEPDSLNRLESLETLYLDHNKLATIYPILFRDRSDLRDLDLAGNPFDCSCNLLAFRDWLSRTQITVLGIQVVGANSTYNCMTPASRKGLHVKGWTADQFECNQSTFYLIVFGSLAVFLIIAAAVGVGLLRLYRQWRAKRKEKRRRRARILRELEAVQRGKYGSDREEELVLVSREIAAEIEDALERKKTLNQKQKGTKERRGSYIPWPIRARKGYKRAEEPGKTEEDPVSTRSWGDGLDRRDRKEAPQPKNDDHSNWLHSNGRPTGHLEKSPRDREMPRVVKLDQHYPYLVKEAVPVAERVEWVPRPRYQDERFVYRREPRPGQAQYPPYSRDSAESMGRQAVWTTATDYRPTKYWTLPSRSSREEVRYADDPRAQGYRADQPYQGGRPRGPGGVRFEDPRYYPEPRPGSYEYWRRYHGNRSLSQSHLVADYSDDGPRDRDRAQRQYESIDQHRLGQRSTSQPLLAHANTSGWL</sequence>
<feature type="region of interest" description="Disordered" evidence="5">
    <location>
        <begin position="933"/>
        <end position="973"/>
    </location>
</feature>
<evidence type="ECO:0000256" key="1">
    <source>
        <dbReference type="ARBA" id="ARBA00022614"/>
    </source>
</evidence>
<evidence type="ECO:0000256" key="5">
    <source>
        <dbReference type="SAM" id="MobiDB-lite"/>
    </source>
</evidence>
<keyword evidence="2" id="KW-0732">Signal</keyword>
<dbReference type="AlphaFoldDB" id="A0AAE1AKJ4"/>
<accession>A0AAE1AKJ4</accession>
<organism evidence="8 9">
    <name type="scientific">Elysia crispata</name>
    <name type="common">lettuce slug</name>
    <dbReference type="NCBI Taxonomy" id="231223"/>
    <lineage>
        <taxon>Eukaryota</taxon>
        <taxon>Metazoa</taxon>
        <taxon>Spiralia</taxon>
        <taxon>Lophotrochozoa</taxon>
        <taxon>Mollusca</taxon>
        <taxon>Gastropoda</taxon>
        <taxon>Heterobranchia</taxon>
        <taxon>Euthyneura</taxon>
        <taxon>Panpulmonata</taxon>
        <taxon>Sacoglossa</taxon>
        <taxon>Placobranchoidea</taxon>
        <taxon>Plakobranchidae</taxon>
        <taxon>Elysia</taxon>
    </lineage>
</organism>
<feature type="region of interest" description="Disordered" evidence="5">
    <location>
        <begin position="995"/>
        <end position="1044"/>
    </location>
</feature>
<keyword evidence="6" id="KW-0812">Transmembrane</keyword>
<dbReference type="InterPro" id="IPR000483">
    <property type="entry name" value="Cys-rich_flank_reg_C"/>
</dbReference>
<evidence type="ECO:0000313" key="9">
    <source>
        <dbReference type="Proteomes" id="UP001283361"/>
    </source>
</evidence>
<dbReference type="PROSITE" id="PS51450">
    <property type="entry name" value="LRR"/>
    <property type="match status" value="7"/>
</dbReference>
<dbReference type="EMBL" id="JAWDGP010001675">
    <property type="protein sequence ID" value="KAK3789442.1"/>
    <property type="molecule type" value="Genomic_DNA"/>
</dbReference>
<keyword evidence="1" id="KW-0433">Leucine-rich repeat</keyword>
<name>A0AAE1AKJ4_9GAST</name>
<feature type="compositionally biased region" description="Basic and acidic residues" evidence="5">
    <location>
        <begin position="836"/>
        <end position="846"/>
    </location>
</feature>
<dbReference type="PANTHER" id="PTHR24366:SF96">
    <property type="entry name" value="LEUCINE RICH REPEAT CONTAINING 53"/>
    <property type="match status" value="1"/>
</dbReference>
<dbReference type="Pfam" id="PF13855">
    <property type="entry name" value="LRR_8"/>
    <property type="match status" value="3"/>
</dbReference>
<keyword evidence="3" id="KW-0677">Repeat</keyword>
<keyword evidence="6" id="KW-0472">Membrane</keyword>
<feature type="compositionally biased region" description="Basic and acidic residues" evidence="5">
    <location>
        <begin position="786"/>
        <end position="796"/>
    </location>
</feature>
<reference evidence="8" key="1">
    <citation type="journal article" date="2023" name="G3 (Bethesda)">
        <title>A reference genome for the long-term kleptoplast-retaining sea slug Elysia crispata morphotype clarki.</title>
        <authorList>
            <person name="Eastman K.E."/>
            <person name="Pendleton A.L."/>
            <person name="Shaikh M.A."/>
            <person name="Suttiyut T."/>
            <person name="Ogas R."/>
            <person name="Tomko P."/>
            <person name="Gavelis G."/>
            <person name="Widhalm J.R."/>
            <person name="Wisecaver J.H."/>
        </authorList>
    </citation>
    <scope>NUCLEOTIDE SEQUENCE</scope>
    <source>
        <strain evidence="8">ECLA1</strain>
    </source>
</reference>
<feature type="compositionally biased region" description="Basic and acidic residues" evidence="5">
    <location>
        <begin position="1005"/>
        <end position="1024"/>
    </location>
</feature>
<dbReference type="SMART" id="SM00364">
    <property type="entry name" value="LRR_BAC"/>
    <property type="match status" value="6"/>
</dbReference>
<dbReference type="Pfam" id="PF13516">
    <property type="entry name" value="LRR_6"/>
    <property type="match status" value="1"/>
</dbReference>
<proteinExistence type="predicted"/>
<dbReference type="Gene3D" id="3.80.10.10">
    <property type="entry name" value="Ribonuclease Inhibitor"/>
    <property type="match status" value="4"/>
</dbReference>
<protein>
    <recommendedName>
        <fullName evidence="7">LRRCT domain-containing protein</fullName>
    </recommendedName>
</protein>
<feature type="region of interest" description="Disordered" evidence="5">
    <location>
        <begin position="785"/>
        <end position="846"/>
    </location>
</feature>
<feature type="transmembrane region" description="Helical" evidence="6">
    <location>
        <begin position="676"/>
        <end position="702"/>
    </location>
</feature>
<dbReference type="PANTHER" id="PTHR24366">
    <property type="entry name" value="IG(IMMUNOGLOBULIN) AND LRR(LEUCINE RICH REPEAT) DOMAINS"/>
    <property type="match status" value="1"/>
</dbReference>
<feature type="coiled-coil region" evidence="4">
    <location>
        <begin position="702"/>
        <end position="770"/>
    </location>
</feature>
<comment type="caution">
    <text evidence="8">The sequence shown here is derived from an EMBL/GenBank/DDBJ whole genome shotgun (WGS) entry which is preliminary data.</text>
</comment>
<feature type="compositionally biased region" description="Basic and acidic residues" evidence="5">
    <location>
        <begin position="807"/>
        <end position="826"/>
    </location>
</feature>
<dbReference type="InterPro" id="IPR003591">
    <property type="entry name" value="Leu-rich_rpt_typical-subtyp"/>
</dbReference>
<evidence type="ECO:0000256" key="6">
    <source>
        <dbReference type="SAM" id="Phobius"/>
    </source>
</evidence>